<accession>A0A024UTE8</accession>
<evidence type="ECO:0000259" key="1">
    <source>
        <dbReference type="PROSITE" id="PS50222"/>
    </source>
</evidence>
<dbReference type="AlphaFoldDB" id="A0A024UTE8"/>
<organism evidence="2">
    <name type="scientific">Aphanomyces invadans</name>
    <dbReference type="NCBI Taxonomy" id="157072"/>
    <lineage>
        <taxon>Eukaryota</taxon>
        <taxon>Sar</taxon>
        <taxon>Stramenopiles</taxon>
        <taxon>Oomycota</taxon>
        <taxon>Saprolegniomycetes</taxon>
        <taxon>Saprolegniales</taxon>
        <taxon>Verrucalvaceae</taxon>
        <taxon>Aphanomyces</taxon>
    </lineage>
</organism>
<dbReference type="InterPro" id="IPR002048">
    <property type="entry name" value="EF_hand_dom"/>
</dbReference>
<protein>
    <recommendedName>
        <fullName evidence="1">EF-hand domain-containing protein</fullName>
    </recommendedName>
</protein>
<dbReference type="eggNOG" id="ENOG502S3PX">
    <property type="taxonomic scope" value="Eukaryota"/>
</dbReference>
<feature type="domain" description="EF-hand" evidence="1">
    <location>
        <begin position="235"/>
        <end position="270"/>
    </location>
</feature>
<dbReference type="RefSeq" id="XP_008861040.1">
    <property type="nucleotide sequence ID" value="XM_008862818.1"/>
</dbReference>
<dbReference type="OrthoDB" id="123520at2759"/>
<proteinExistence type="predicted"/>
<sequence>MRLAIILDRHLSKHQWLVNEQAIAAIAPSDTEDDSLESNELEQVYEIFRFYDSSLHGDKLPSINLPRFLELLKDGHILSSSFTAQQAEEVFATAVLGKLRTYLDADGAPALSFKLFCGALMQCATIKFPNMIPSSALRKLARRHLFSLMTELLSATHENGGPKHNHSHIVGSKSMAVAVGDNYWHPLDAQYEKRLEKRRVSQTAYDCVVRHILPTPQPPANTVITPEMRSCFGDQDVDMILDRFNLFDHAETGTIDHDELFVFFHGLSDALALGNVQPLVAQLKSVDKITLPSILHVLLGVMKPEGPPNPTVFESVPPDTSDAVDATETKETLLALSQDCPPDNWGLDDIVPAPVDPTAKTAHAVIKRVTITNNTNVKKPKKPRAGAMPRVGMVHNGMNEHSVKKFWEATIRDHGLTETSGLFQKGEKRMLTETHTRLKSEESAMALLQLRVRSRLSEGFIVVEGKKFVADALAADKATKEKKAASVKQKSPSWTFKKTSLDKGSTVVRSTPNLPLYSSSHHLPLYQKAAYQLPPAWHDHAAAQHDTSWVHESFPCPPVGTQPHLGCHRQAHPTIRANMYYADMTRQGMLPRIGDSSLNR</sequence>
<dbReference type="SUPFAM" id="SSF47473">
    <property type="entry name" value="EF-hand"/>
    <property type="match status" value="2"/>
</dbReference>
<dbReference type="Gene3D" id="1.10.238.10">
    <property type="entry name" value="EF-hand"/>
    <property type="match status" value="1"/>
</dbReference>
<gene>
    <name evidence="2" type="ORF">H310_00161</name>
</gene>
<dbReference type="STRING" id="157072.A0A024UTE8"/>
<dbReference type="EMBL" id="KI913952">
    <property type="protein sequence ID" value="ETW09629.1"/>
    <property type="molecule type" value="Genomic_DNA"/>
</dbReference>
<dbReference type="InterPro" id="IPR011992">
    <property type="entry name" value="EF-hand-dom_pair"/>
</dbReference>
<dbReference type="GO" id="GO:0005509">
    <property type="term" value="F:calcium ion binding"/>
    <property type="evidence" value="ECO:0007669"/>
    <property type="project" value="InterPro"/>
</dbReference>
<evidence type="ECO:0000313" key="2">
    <source>
        <dbReference type="EMBL" id="ETW09629.1"/>
    </source>
</evidence>
<name>A0A024UTE8_9STRA</name>
<reference evidence="2" key="1">
    <citation type="submission" date="2013-12" db="EMBL/GenBank/DDBJ databases">
        <title>The Genome Sequence of Aphanomyces invadans NJM9701.</title>
        <authorList>
            <consortium name="The Broad Institute Genomics Platform"/>
            <person name="Russ C."/>
            <person name="Tyler B."/>
            <person name="van West P."/>
            <person name="Dieguez-Uribeondo J."/>
            <person name="Young S.K."/>
            <person name="Zeng Q."/>
            <person name="Gargeya S."/>
            <person name="Fitzgerald M."/>
            <person name="Abouelleil A."/>
            <person name="Alvarado L."/>
            <person name="Chapman S.B."/>
            <person name="Gainer-Dewar J."/>
            <person name="Goldberg J."/>
            <person name="Griggs A."/>
            <person name="Gujja S."/>
            <person name="Hansen M."/>
            <person name="Howarth C."/>
            <person name="Imamovic A."/>
            <person name="Ireland A."/>
            <person name="Larimer J."/>
            <person name="McCowan C."/>
            <person name="Murphy C."/>
            <person name="Pearson M."/>
            <person name="Poon T.W."/>
            <person name="Priest M."/>
            <person name="Roberts A."/>
            <person name="Saif S."/>
            <person name="Shea T."/>
            <person name="Sykes S."/>
            <person name="Wortman J."/>
            <person name="Nusbaum C."/>
            <person name="Birren B."/>
        </authorList>
    </citation>
    <scope>NUCLEOTIDE SEQUENCE [LARGE SCALE GENOMIC DNA]</scope>
    <source>
        <strain evidence="2">NJM9701</strain>
    </source>
</reference>
<dbReference type="VEuPathDB" id="FungiDB:H310_00161"/>
<dbReference type="GeneID" id="20077211"/>
<dbReference type="PROSITE" id="PS50222">
    <property type="entry name" value="EF_HAND_2"/>
    <property type="match status" value="1"/>
</dbReference>